<accession>A0A2S6I6A4</accession>
<organism evidence="1 2">
    <name type="scientific">Neolewinella xylanilytica</name>
    <dbReference type="NCBI Taxonomy" id="1514080"/>
    <lineage>
        <taxon>Bacteria</taxon>
        <taxon>Pseudomonadati</taxon>
        <taxon>Bacteroidota</taxon>
        <taxon>Saprospiria</taxon>
        <taxon>Saprospirales</taxon>
        <taxon>Lewinellaceae</taxon>
        <taxon>Neolewinella</taxon>
    </lineage>
</organism>
<evidence type="ECO:0000313" key="2">
    <source>
        <dbReference type="Proteomes" id="UP000237662"/>
    </source>
</evidence>
<dbReference type="InterPro" id="IPR026444">
    <property type="entry name" value="Secre_tail"/>
</dbReference>
<sequence>MAVVNNAALSDCTQLPCNVTVRGALVNTLNPAVAIYGNMGNCEDKVALRNDPTIQDRACIIQAIALPIELLTFDGTLRDDHVALSWETANETDNSHFFIERSINGFTFTAIGREEGAGTTTEMRYYTYYDSDFSTGKNYYRLRQVDFDGTEALSDVIVIDAGTATEGLKLFPNPIAAGAEASLQLGEDWGREGISLELFAANGQRVVQLRYAHADRLGLPTADLTPGIYLARISNGRRSVTERLVVR</sequence>
<name>A0A2S6I6A4_9BACT</name>
<dbReference type="AlphaFoldDB" id="A0A2S6I6A4"/>
<comment type="caution">
    <text evidence="1">The sequence shown here is derived from an EMBL/GenBank/DDBJ whole genome shotgun (WGS) entry which is preliminary data.</text>
</comment>
<dbReference type="Proteomes" id="UP000237662">
    <property type="component" value="Unassembled WGS sequence"/>
</dbReference>
<gene>
    <name evidence="1" type="ORF">CLV84_3576</name>
</gene>
<protein>
    <submittedName>
        <fullName evidence="1">Putative secreted protein (Por secretion system target)</fullName>
    </submittedName>
</protein>
<evidence type="ECO:0000313" key="1">
    <source>
        <dbReference type="EMBL" id="PPK86641.1"/>
    </source>
</evidence>
<dbReference type="Gene3D" id="2.60.40.10">
    <property type="entry name" value="Immunoglobulins"/>
    <property type="match status" value="1"/>
</dbReference>
<reference evidence="1 2" key="1">
    <citation type="submission" date="2018-02" db="EMBL/GenBank/DDBJ databases">
        <title>Genomic Encyclopedia of Archaeal and Bacterial Type Strains, Phase II (KMG-II): from individual species to whole genera.</title>
        <authorList>
            <person name="Goeker M."/>
        </authorList>
    </citation>
    <scope>NUCLEOTIDE SEQUENCE [LARGE SCALE GENOMIC DNA]</scope>
    <source>
        <strain evidence="1 2">DSM 29526</strain>
    </source>
</reference>
<dbReference type="NCBIfam" id="TIGR04183">
    <property type="entry name" value="Por_Secre_tail"/>
    <property type="match status" value="1"/>
</dbReference>
<keyword evidence="2" id="KW-1185">Reference proteome</keyword>
<proteinExistence type="predicted"/>
<dbReference type="RefSeq" id="WP_170067760.1">
    <property type="nucleotide sequence ID" value="NZ_PTJC01000006.1"/>
</dbReference>
<dbReference type="InterPro" id="IPR013783">
    <property type="entry name" value="Ig-like_fold"/>
</dbReference>
<dbReference type="EMBL" id="PTJC01000006">
    <property type="protein sequence ID" value="PPK86641.1"/>
    <property type="molecule type" value="Genomic_DNA"/>
</dbReference>